<evidence type="ECO:0000259" key="6">
    <source>
        <dbReference type="Pfam" id="PF25487"/>
    </source>
</evidence>
<dbReference type="GO" id="GO:0051740">
    <property type="term" value="F:ethylene binding"/>
    <property type="evidence" value="ECO:0007669"/>
    <property type="project" value="TreeGrafter"/>
</dbReference>
<keyword evidence="2" id="KW-0479">Metal-binding</keyword>
<evidence type="ECO:0000256" key="4">
    <source>
        <dbReference type="ARBA" id="ARBA00022840"/>
    </source>
</evidence>
<dbReference type="GO" id="GO:0005524">
    <property type="term" value="F:ATP binding"/>
    <property type="evidence" value="ECO:0007669"/>
    <property type="project" value="UniProtKB-KW"/>
</dbReference>
<proteinExistence type="predicted"/>
<dbReference type="GO" id="GO:0016740">
    <property type="term" value="F:transferase activity"/>
    <property type="evidence" value="ECO:0007669"/>
    <property type="project" value="UniProtKB-KW"/>
</dbReference>
<dbReference type="STRING" id="1797690.A3B23_02915"/>
<keyword evidence="5" id="KW-1133">Transmembrane helix</keyword>
<comment type="caution">
    <text evidence="7">The sequence shown here is derived from an EMBL/GenBank/DDBJ whole genome shotgun (WGS) entry which is preliminary data.</text>
</comment>
<dbReference type="Pfam" id="PF25487">
    <property type="entry name" value="ETR1_N"/>
    <property type="match status" value="1"/>
</dbReference>
<evidence type="ECO:0000313" key="8">
    <source>
        <dbReference type="Proteomes" id="UP000178744"/>
    </source>
</evidence>
<dbReference type="EMBL" id="MHIY01000011">
    <property type="protein sequence ID" value="OGY60006.1"/>
    <property type="molecule type" value="Genomic_DNA"/>
</dbReference>
<dbReference type="Proteomes" id="UP000178744">
    <property type="component" value="Unassembled WGS sequence"/>
</dbReference>
<evidence type="ECO:0000256" key="5">
    <source>
        <dbReference type="SAM" id="Phobius"/>
    </source>
</evidence>
<sequence length="201" mass="23337">MFDLVRIIFTPGNFTPHSQHFADRWEAMWLIVVGHALSVLAYTLIPITILYVVRKRKDLVYNWMFLLFGAFIVLCGLTHALHIMIFWYPAYYFEAIIEVITLVVSFATFLMFLYIIPRVVKLTSPQQLADVNVALAREVERRQQTRASLERSVRDIDSAGKEILGKIDELKKMNALMAGRESKLAVLREEIMELKQKLMKD</sequence>
<feature type="transmembrane region" description="Helical" evidence="5">
    <location>
        <begin position="65"/>
        <end position="89"/>
    </location>
</feature>
<protein>
    <recommendedName>
        <fullName evidence="6">Ethylene receptor 1-like N-terminal domain-containing protein</fullName>
    </recommendedName>
</protein>
<keyword evidence="3" id="KW-0547">Nucleotide-binding</keyword>
<evidence type="ECO:0000313" key="7">
    <source>
        <dbReference type="EMBL" id="OGY60006.1"/>
    </source>
</evidence>
<evidence type="ECO:0000256" key="3">
    <source>
        <dbReference type="ARBA" id="ARBA00022741"/>
    </source>
</evidence>
<evidence type="ECO:0000256" key="1">
    <source>
        <dbReference type="ARBA" id="ARBA00022679"/>
    </source>
</evidence>
<keyword evidence="1" id="KW-0808">Transferase</keyword>
<keyword evidence="4" id="KW-0067">ATP-binding</keyword>
<keyword evidence="5" id="KW-0812">Transmembrane</keyword>
<dbReference type="AlphaFoldDB" id="A0A1G1Z7H1"/>
<feature type="transmembrane region" description="Helical" evidence="5">
    <location>
        <begin position="95"/>
        <end position="116"/>
    </location>
</feature>
<name>A0A1G1Z7H1_9BACT</name>
<feature type="transmembrane region" description="Helical" evidence="5">
    <location>
        <begin position="27"/>
        <end position="53"/>
    </location>
</feature>
<dbReference type="PANTHER" id="PTHR24423">
    <property type="entry name" value="TWO-COMPONENT SENSOR HISTIDINE KINASE"/>
    <property type="match status" value="1"/>
</dbReference>
<dbReference type="GO" id="GO:0046872">
    <property type="term" value="F:metal ion binding"/>
    <property type="evidence" value="ECO:0007669"/>
    <property type="project" value="UniProtKB-KW"/>
</dbReference>
<dbReference type="GO" id="GO:0038199">
    <property type="term" value="F:ethylene receptor activity"/>
    <property type="evidence" value="ECO:0007669"/>
    <property type="project" value="TreeGrafter"/>
</dbReference>
<dbReference type="InterPro" id="IPR058544">
    <property type="entry name" value="ETR1_N"/>
</dbReference>
<organism evidence="7 8">
    <name type="scientific">Candidatus Colwellbacteria bacterium RIFCSPLOWO2_01_FULL_48_10</name>
    <dbReference type="NCBI Taxonomy" id="1797690"/>
    <lineage>
        <taxon>Bacteria</taxon>
        <taxon>Candidatus Colwelliibacteriota</taxon>
    </lineage>
</organism>
<reference evidence="7 8" key="1">
    <citation type="journal article" date="2016" name="Nat. Commun.">
        <title>Thousands of microbial genomes shed light on interconnected biogeochemical processes in an aquifer system.</title>
        <authorList>
            <person name="Anantharaman K."/>
            <person name="Brown C.T."/>
            <person name="Hug L.A."/>
            <person name="Sharon I."/>
            <person name="Castelle C.J."/>
            <person name="Probst A.J."/>
            <person name="Thomas B.C."/>
            <person name="Singh A."/>
            <person name="Wilkins M.J."/>
            <person name="Karaoz U."/>
            <person name="Brodie E.L."/>
            <person name="Williams K.H."/>
            <person name="Hubbard S.S."/>
            <person name="Banfield J.F."/>
        </authorList>
    </citation>
    <scope>NUCLEOTIDE SEQUENCE [LARGE SCALE GENOMIC DNA]</scope>
</reference>
<keyword evidence="5" id="KW-0472">Membrane</keyword>
<gene>
    <name evidence="7" type="ORF">A3B23_02915</name>
</gene>
<feature type="domain" description="Ethylene receptor 1-like N-terminal" evidence="6">
    <location>
        <begin position="28"/>
        <end position="122"/>
    </location>
</feature>
<accession>A0A1G1Z7H1</accession>
<evidence type="ECO:0000256" key="2">
    <source>
        <dbReference type="ARBA" id="ARBA00022723"/>
    </source>
</evidence>